<dbReference type="EMBL" id="RBNJ01000103">
    <property type="protein sequence ID" value="RUS35396.1"/>
    <property type="molecule type" value="Genomic_DNA"/>
</dbReference>
<protein>
    <submittedName>
        <fullName evidence="1">Uncharacterized protein</fullName>
    </submittedName>
</protein>
<gene>
    <name evidence="1" type="ORF">BC938DRAFT_470672</name>
</gene>
<evidence type="ECO:0000313" key="2">
    <source>
        <dbReference type="Proteomes" id="UP000274822"/>
    </source>
</evidence>
<proteinExistence type="predicted"/>
<dbReference type="AlphaFoldDB" id="A0A433R019"/>
<sequence>MCNSDMSEWEKLEARVMYLLAEPFNNILISAKWGSDTEAGGLLRFFRGPQWERVRNGMTPSEYLNDP</sequence>
<evidence type="ECO:0000313" key="1">
    <source>
        <dbReference type="EMBL" id="RUS35396.1"/>
    </source>
</evidence>
<reference evidence="1 2" key="1">
    <citation type="journal article" date="2018" name="New Phytol.">
        <title>Phylogenomics of Endogonaceae and evolution of mycorrhizas within Mucoromycota.</title>
        <authorList>
            <person name="Chang Y."/>
            <person name="Desiro A."/>
            <person name="Na H."/>
            <person name="Sandor L."/>
            <person name="Lipzen A."/>
            <person name="Clum A."/>
            <person name="Barry K."/>
            <person name="Grigoriev I.V."/>
            <person name="Martin F.M."/>
            <person name="Stajich J.E."/>
            <person name="Smith M.E."/>
            <person name="Bonito G."/>
            <person name="Spatafora J.W."/>
        </authorList>
    </citation>
    <scope>NUCLEOTIDE SEQUENCE [LARGE SCALE GENOMIC DNA]</scope>
    <source>
        <strain evidence="1 2">AD002</strain>
    </source>
</reference>
<keyword evidence="2" id="KW-1185">Reference proteome</keyword>
<dbReference type="Proteomes" id="UP000274822">
    <property type="component" value="Unassembled WGS sequence"/>
</dbReference>
<organism evidence="1 2">
    <name type="scientific">Jimgerdemannia flammicorona</name>
    <dbReference type="NCBI Taxonomy" id="994334"/>
    <lineage>
        <taxon>Eukaryota</taxon>
        <taxon>Fungi</taxon>
        <taxon>Fungi incertae sedis</taxon>
        <taxon>Mucoromycota</taxon>
        <taxon>Mucoromycotina</taxon>
        <taxon>Endogonomycetes</taxon>
        <taxon>Endogonales</taxon>
        <taxon>Endogonaceae</taxon>
        <taxon>Jimgerdemannia</taxon>
    </lineage>
</organism>
<comment type="caution">
    <text evidence="1">The sequence shown here is derived from an EMBL/GenBank/DDBJ whole genome shotgun (WGS) entry which is preliminary data.</text>
</comment>
<name>A0A433R019_9FUNG</name>
<accession>A0A433R019</accession>